<dbReference type="InterPro" id="IPR011852">
    <property type="entry name" value="TRAP_TAXI"/>
</dbReference>
<reference evidence="1" key="1">
    <citation type="submission" date="2020-07" db="EMBL/GenBank/DDBJ databases">
        <title>Huge and variable diversity of episymbiotic CPR bacteria and DPANN archaea in groundwater ecosystems.</title>
        <authorList>
            <person name="He C.Y."/>
            <person name="Keren R."/>
            <person name="Whittaker M."/>
            <person name="Farag I.F."/>
            <person name="Doudna J."/>
            <person name="Cate J.H.D."/>
            <person name="Banfield J.F."/>
        </authorList>
    </citation>
    <scope>NUCLEOTIDE SEQUENCE</scope>
    <source>
        <strain evidence="1">NC_groundwater_717_Ag_S-0.2um_59_8</strain>
    </source>
</reference>
<name>A0A932GR69_UNCTE</name>
<dbReference type="Pfam" id="PF16868">
    <property type="entry name" value="NMT1_3"/>
    <property type="match status" value="1"/>
</dbReference>
<dbReference type="SUPFAM" id="SSF53850">
    <property type="entry name" value="Periplasmic binding protein-like II"/>
    <property type="match status" value="1"/>
</dbReference>
<dbReference type="Gene3D" id="3.40.190.10">
    <property type="entry name" value="Periplasmic binding protein-like II"/>
    <property type="match status" value="2"/>
</dbReference>
<gene>
    <name evidence="1" type="ORF">HYY65_11530</name>
</gene>
<evidence type="ECO:0008006" key="3">
    <source>
        <dbReference type="Google" id="ProtNLM"/>
    </source>
</evidence>
<dbReference type="EMBL" id="JACPSX010000219">
    <property type="protein sequence ID" value="MBI3015661.1"/>
    <property type="molecule type" value="Genomic_DNA"/>
</dbReference>
<dbReference type="PANTHER" id="PTHR42941">
    <property type="entry name" value="SLL1037 PROTEIN"/>
    <property type="match status" value="1"/>
</dbReference>
<dbReference type="PANTHER" id="PTHR42941:SF1">
    <property type="entry name" value="SLL1037 PROTEIN"/>
    <property type="match status" value="1"/>
</dbReference>
<accession>A0A932GR69</accession>
<dbReference type="Proteomes" id="UP000741360">
    <property type="component" value="Unassembled WGS sequence"/>
</dbReference>
<comment type="caution">
    <text evidence="1">The sequence shown here is derived from an EMBL/GenBank/DDBJ whole genome shotgun (WGS) entry which is preliminary data.</text>
</comment>
<proteinExistence type="predicted"/>
<sequence length="331" mass="37812">MDVEAEWGKSDLEVHLRLMGDWGITNLTSLCGWIATGMRWRTAKTSTFVIHTGRGYKDNVLSVAEGLVDMAVTTPIVTAAQALEGRGMFERAYPDLRAIAALPHRDRMVLAIAEDVAQRYGIRSFHDLREKKPPLRIVTGLNDGINHIGFVAERILNAYGIEWGDIPKWGGKWIEFERPPKAPKLLVSGEADAIFYEAIMTWHRFTDRRPMRFLSIDEPQLQSLNKDYGYQAETIEAGEFFGLDRAVTTVDWSQWIVLVRGDMPDRVARLMAQVLIEDRDDFEVKYRHMPVMESPLHYPIRPEEVWKTMPVPLHPGAESYYKESGLLRGEV</sequence>
<evidence type="ECO:0000313" key="2">
    <source>
        <dbReference type="Proteomes" id="UP000741360"/>
    </source>
</evidence>
<protein>
    <recommendedName>
        <fullName evidence="3">TAXI family TRAP transporter solute-binding subunit</fullName>
    </recommendedName>
</protein>
<evidence type="ECO:0000313" key="1">
    <source>
        <dbReference type="EMBL" id="MBI3015661.1"/>
    </source>
</evidence>
<organism evidence="1 2">
    <name type="scientific">Tectimicrobiota bacterium</name>
    <dbReference type="NCBI Taxonomy" id="2528274"/>
    <lineage>
        <taxon>Bacteria</taxon>
        <taxon>Pseudomonadati</taxon>
        <taxon>Nitrospinota/Tectimicrobiota group</taxon>
        <taxon>Candidatus Tectimicrobiota</taxon>
    </lineage>
</organism>
<dbReference type="AlphaFoldDB" id="A0A932GR69"/>